<dbReference type="Pfam" id="PF18201">
    <property type="entry name" value="PIH1_CS"/>
    <property type="match status" value="1"/>
</dbReference>
<comment type="similarity">
    <text evidence="1">Belongs to the PIH1 family.</text>
</comment>
<dbReference type="Ensembl" id="ENSRNOT00000121908.1">
    <property type="protein sequence ID" value="ENSRNOP00000112177.1"/>
    <property type="gene ID" value="ENSRNOG00000054900.3"/>
</dbReference>
<gene>
    <name evidence="4" type="primary">Dnaaf6</name>
</gene>
<organism evidence="4 5">
    <name type="scientific">Rattus norvegicus</name>
    <name type="common">Rat</name>
    <dbReference type="NCBI Taxonomy" id="10116"/>
    <lineage>
        <taxon>Eukaryota</taxon>
        <taxon>Metazoa</taxon>
        <taxon>Chordata</taxon>
        <taxon>Craniata</taxon>
        <taxon>Vertebrata</taxon>
        <taxon>Euteleostomi</taxon>
        <taxon>Mammalia</taxon>
        <taxon>Eutheria</taxon>
        <taxon>Euarchontoglires</taxon>
        <taxon>Glires</taxon>
        <taxon>Rodentia</taxon>
        <taxon>Myomorpha</taxon>
        <taxon>Muroidea</taxon>
        <taxon>Muridae</taxon>
        <taxon>Murinae</taxon>
        <taxon>Rattus</taxon>
    </lineage>
</organism>
<feature type="region of interest" description="Disordered" evidence="2">
    <location>
        <begin position="1"/>
        <end position="33"/>
    </location>
</feature>
<proteinExistence type="inferred from homology"/>
<feature type="compositionally biased region" description="Basic and acidic residues" evidence="2">
    <location>
        <begin position="90"/>
        <end position="104"/>
    </location>
</feature>
<keyword evidence="5" id="KW-1185">Reference proteome</keyword>
<feature type="region of interest" description="Disordered" evidence="2">
    <location>
        <begin position="65"/>
        <end position="117"/>
    </location>
</feature>
<dbReference type="PANTHER" id="PTHR21083">
    <property type="entry name" value="TWISTER"/>
    <property type="match status" value="1"/>
</dbReference>
<evidence type="ECO:0000259" key="3">
    <source>
        <dbReference type="Pfam" id="PF18201"/>
    </source>
</evidence>
<evidence type="ECO:0000313" key="5">
    <source>
        <dbReference type="Proteomes" id="UP000002494"/>
    </source>
</evidence>
<evidence type="ECO:0000313" key="4">
    <source>
        <dbReference type="Ensembl" id="ENSRNOP00000112177.1"/>
    </source>
</evidence>
<name>A0ABK0M234_RAT</name>
<dbReference type="InterPro" id="IPR026697">
    <property type="entry name" value="DNAAF6"/>
</dbReference>
<dbReference type="Proteomes" id="UP000002494">
    <property type="component" value="Chromosome X"/>
</dbReference>
<dbReference type="PANTHER" id="PTHR21083:SF0">
    <property type="entry name" value="DYNEIN AXONEMAL ASSEMBLY FACTOR 6"/>
    <property type="match status" value="1"/>
</dbReference>
<reference evidence="4" key="1">
    <citation type="submission" date="2024-01" db="EMBL/GenBank/DDBJ databases">
        <title>GRCr8: a new rat reference genome assembly contstructed from accurate long reads and long range scaffolding.</title>
        <authorList>
            <person name="Doris P.A."/>
            <person name="Kalbfleisch T."/>
            <person name="Li K."/>
            <person name="Howe K."/>
            <person name="Wood J."/>
        </authorList>
    </citation>
    <scope>NUCLEOTIDE SEQUENCE [LARGE SCALE GENOMIC DNA]</scope>
    <source>
        <strain evidence="4">Brown Norway</strain>
    </source>
</reference>
<dbReference type="InterPro" id="IPR041442">
    <property type="entry name" value="PIH1D1/2/3_CS-like"/>
</dbReference>
<accession>A0ABK0M234</accession>
<reference evidence="4" key="3">
    <citation type="submission" date="2025-09" db="UniProtKB">
        <authorList>
            <consortium name="Ensembl"/>
        </authorList>
    </citation>
    <scope>IDENTIFICATION</scope>
    <source>
        <strain evidence="4">Brown Norway</strain>
    </source>
</reference>
<reference evidence="4" key="2">
    <citation type="submission" date="2025-08" db="UniProtKB">
        <authorList>
            <consortium name="Ensembl"/>
        </authorList>
    </citation>
    <scope>IDENTIFICATION</scope>
    <source>
        <strain evidence="4">Brown Norway</strain>
    </source>
</reference>
<dbReference type="GeneTree" id="ENSGT00390000015219"/>
<sequence length="233" mass="26188">MRKVKSTYDLPPPQNMESENAEAENIETGKLETKNVEAKNMRFETLSSASALQALSNLLNPEEEDDFDFQQGQCSSTIGAMGPGNIGPPKAKESKAIPEPRSDESENIWNPEEVPEGAEHDDIWDAREVPDYEIVFQQTVGTEDVYLGLTRKDPSTACCQELVVKIKLPDTNPSEIQIDIQEMLLDLRTPKKKLLVNLPQPVEHNSAKASYIWEAETLEVRMTLQRDLDFNIS</sequence>
<protein>
    <submittedName>
        <fullName evidence="4">Dynein axonemal assembly factor 6</fullName>
    </submittedName>
</protein>
<evidence type="ECO:0000256" key="2">
    <source>
        <dbReference type="SAM" id="MobiDB-lite"/>
    </source>
</evidence>
<evidence type="ECO:0000256" key="1">
    <source>
        <dbReference type="ARBA" id="ARBA00008511"/>
    </source>
</evidence>
<feature type="domain" description="PIH1D1/2/3 CS-like" evidence="3">
    <location>
        <begin position="130"/>
        <end position="223"/>
    </location>
</feature>
<dbReference type="RGD" id="1566312">
    <property type="gene designation" value="Dnaaf6"/>
</dbReference>